<dbReference type="EC" id="1.6.5.3" evidence="4"/>
<comment type="subcellular location">
    <subcellularLocation>
        <location evidence="1">Cell membrane</location>
        <topology evidence="1">Peripheral membrane protein</topology>
    </subcellularLocation>
</comment>
<dbReference type="PANTHER" id="PTHR11993:SF45">
    <property type="entry name" value="NADH-QUINONE OXIDOREDUCTASE SUBUNIT C_D"/>
    <property type="match status" value="1"/>
</dbReference>
<dbReference type="InterPro" id="IPR022885">
    <property type="entry name" value="NDH1_su_D/H"/>
</dbReference>
<keyword evidence="4" id="KW-0560">Oxidoreductase</keyword>
<dbReference type="InterPro" id="IPR001135">
    <property type="entry name" value="NADH_Q_OxRdtase_suD"/>
</dbReference>
<dbReference type="EMBL" id="UGXK01000001">
    <property type="protein sequence ID" value="SUG71269.1"/>
    <property type="molecule type" value="Genomic_DNA"/>
</dbReference>
<keyword evidence="2" id="KW-0874">Quinone</keyword>
<evidence type="ECO:0000313" key="4">
    <source>
        <dbReference type="EMBL" id="SUG71269.1"/>
    </source>
</evidence>
<name>A0A379USM4_SALET</name>
<reference evidence="4 5" key="1">
    <citation type="submission" date="2018-06" db="EMBL/GenBank/DDBJ databases">
        <authorList>
            <consortium name="Pathogen Informatics"/>
            <person name="Doyle S."/>
        </authorList>
    </citation>
    <scope>NUCLEOTIDE SEQUENCE [LARGE SCALE GENOMIC DNA]</scope>
    <source>
        <strain evidence="4 5">NCTC5798</strain>
    </source>
</reference>
<evidence type="ECO:0000313" key="5">
    <source>
        <dbReference type="Proteomes" id="UP000255534"/>
    </source>
</evidence>
<gene>
    <name evidence="4" type="primary">nuoC_3</name>
    <name evidence="4" type="ORF">NCTC5798_02419</name>
</gene>
<dbReference type="GO" id="GO:0051287">
    <property type="term" value="F:NAD binding"/>
    <property type="evidence" value="ECO:0007669"/>
    <property type="project" value="InterPro"/>
</dbReference>
<sequence>MPFTDRQKIYDLVEAITGFRMHPAWFRIGGVAHDLPRGWDRLLREFLEWMPKRLDSYEKAALRNTILKGRSQGVAAYGAKEALEWGTTGAGLRATGSTSTYVNGVHTLATKTLTLKCRWVAAFPTAIPA</sequence>
<dbReference type="GO" id="GO:0016651">
    <property type="term" value="F:oxidoreductase activity, acting on NAD(P)H"/>
    <property type="evidence" value="ECO:0007669"/>
    <property type="project" value="InterPro"/>
</dbReference>
<dbReference type="GO" id="GO:0005886">
    <property type="term" value="C:plasma membrane"/>
    <property type="evidence" value="ECO:0007669"/>
    <property type="project" value="UniProtKB-SubCell"/>
</dbReference>
<evidence type="ECO:0000259" key="3">
    <source>
        <dbReference type="Pfam" id="PF00346"/>
    </source>
</evidence>
<evidence type="ECO:0000256" key="2">
    <source>
        <dbReference type="ARBA" id="ARBA00022719"/>
    </source>
</evidence>
<evidence type="ECO:0000256" key="1">
    <source>
        <dbReference type="ARBA" id="ARBA00004202"/>
    </source>
</evidence>
<dbReference type="EC" id="1.6.5.11" evidence="4"/>
<dbReference type="GO" id="GO:0048038">
    <property type="term" value="F:quinone binding"/>
    <property type="evidence" value="ECO:0007669"/>
    <property type="project" value="UniProtKB-KW"/>
</dbReference>
<organism evidence="4 5">
    <name type="scientific">Salmonella enterica I</name>
    <dbReference type="NCBI Taxonomy" id="59201"/>
    <lineage>
        <taxon>Bacteria</taxon>
        <taxon>Pseudomonadati</taxon>
        <taxon>Pseudomonadota</taxon>
        <taxon>Gammaproteobacteria</taxon>
        <taxon>Enterobacterales</taxon>
        <taxon>Enterobacteriaceae</taxon>
        <taxon>Salmonella</taxon>
    </lineage>
</organism>
<dbReference type="SUPFAM" id="SSF56762">
    <property type="entry name" value="HydB/Nqo4-like"/>
    <property type="match status" value="1"/>
</dbReference>
<dbReference type="Proteomes" id="UP000255534">
    <property type="component" value="Unassembled WGS sequence"/>
</dbReference>
<proteinExistence type="predicted"/>
<protein>
    <submittedName>
        <fullName evidence="4">NADH dehydrogenase I chain C chain D</fullName>
        <ecNumber evidence="4">1.6.5.11</ecNumber>
        <ecNumber evidence="4">1.6.5.3</ecNumber>
    </submittedName>
</protein>
<dbReference type="Pfam" id="PF00346">
    <property type="entry name" value="Complex1_49kDa"/>
    <property type="match status" value="1"/>
</dbReference>
<dbReference type="Gene3D" id="1.10.645.10">
    <property type="entry name" value="Cytochrome-c3 Hydrogenase, chain B"/>
    <property type="match status" value="1"/>
</dbReference>
<feature type="domain" description="NADH-quinone oxidoreductase subunit D" evidence="3">
    <location>
        <begin position="3"/>
        <end position="97"/>
    </location>
</feature>
<dbReference type="AlphaFoldDB" id="A0A379USM4"/>
<accession>A0A379USM4</accession>
<dbReference type="InterPro" id="IPR029014">
    <property type="entry name" value="NiFe-Hase_large"/>
</dbReference>
<dbReference type="PANTHER" id="PTHR11993">
    <property type="entry name" value="NADH-UBIQUINONE OXIDOREDUCTASE 49 KDA SUBUNIT"/>
    <property type="match status" value="1"/>
</dbReference>